<feature type="region of interest" description="Disordered" evidence="1">
    <location>
        <begin position="50"/>
        <end position="76"/>
    </location>
</feature>
<dbReference type="Proteomes" id="UP001161390">
    <property type="component" value="Unassembled WGS sequence"/>
</dbReference>
<keyword evidence="3" id="KW-1185">Reference proteome</keyword>
<feature type="compositionally biased region" description="Basic and acidic residues" evidence="1">
    <location>
        <begin position="64"/>
        <end position="76"/>
    </location>
</feature>
<sequence length="76" mass="8047">MQQTDRIAEMIIRTKGIGTDQFSAAAGLVRGCHALGPHFVQDDGHARFGGLPSGLGSGETGADDMDRCRHPRDLGL</sequence>
<evidence type="ECO:0000313" key="3">
    <source>
        <dbReference type="Proteomes" id="UP001161390"/>
    </source>
</evidence>
<dbReference type="EMBL" id="BSNJ01000002">
    <property type="protein sequence ID" value="GLQ20243.1"/>
    <property type="molecule type" value="Genomic_DNA"/>
</dbReference>
<name>A0ABQ5V099_9PROT</name>
<reference evidence="2" key="2">
    <citation type="submission" date="2023-01" db="EMBL/GenBank/DDBJ databases">
        <title>Draft genome sequence of Algimonas porphyrae strain NBRC 108216.</title>
        <authorList>
            <person name="Sun Q."/>
            <person name="Mori K."/>
        </authorList>
    </citation>
    <scope>NUCLEOTIDE SEQUENCE</scope>
    <source>
        <strain evidence="2">NBRC 108216</strain>
    </source>
</reference>
<accession>A0ABQ5V099</accession>
<evidence type="ECO:0000256" key="1">
    <source>
        <dbReference type="SAM" id="MobiDB-lite"/>
    </source>
</evidence>
<gene>
    <name evidence="2" type="ORF">GCM10007854_11980</name>
</gene>
<comment type="caution">
    <text evidence="2">The sequence shown here is derived from an EMBL/GenBank/DDBJ whole genome shotgun (WGS) entry which is preliminary data.</text>
</comment>
<organism evidence="2 3">
    <name type="scientific">Algimonas porphyrae</name>
    <dbReference type="NCBI Taxonomy" id="1128113"/>
    <lineage>
        <taxon>Bacteria</taxon>
        <taxon>Pseudomonadati</taxon>
        <taxon>Pseudomonadota</taxon>
        <taxon>Alphaproteobacteria</taxon>
        <taxon>Maricaulales</taxon>
        <taxon>Robiginitomaculaceae</taxon>
        <taxon>Algimonas</taxon>
    </lineage>
</organism>
<protein>
    <submittedName>
        <fullName evidence="2">Uncharacterized protein</fullName>
    </submittedName>
</protein>
<evidence type="ECO:0000313" key="2">
    <source>
        <dbReference type="EMBL" id="GLQ20243.1"/>
    </source>
</evidence>
<proteinExistence type="predicted"/>
<reference evidence="2" key="1">
    <citation type="journal article" date="2014" name="Int. J. Syst. Evol. Microbiol.">
        <title>Complete genome of a new Firmicutes species belonging to the dominant human colonic microbiota ('Ruminococcus bicirculans') reveals two chromosomes and a selective capacity to utilize plant glucans.</title>
        <authorList>
            <consortium name="NISC Comparative Sequencing Program"/>
            <person name="Wegmann U."/>
            <person name="Louis P."/>
            <person name="Goesmann A."/>
            <person name="Henrissat B."/>
            <person name="Duncan S.H."/>
            <person name="Flint H.J."/>
        </authorList>
    </citation>
    <scope>NUCLEOTIDE SEQUENCE</scope>
    <source>
        <strain evidence="2">NBRC 108216</strain>
    </source>
</reference>